<reference evidence="2 3" key="1">
    <citation type="submission" date="2018-06" db="EMBL/GenBank/DDBJ databases">
        <title>WGS assembly of Brassica rapa FPsc.</title>
        <authorList>
            <person name="Bowman J."/>
            <person name="Kohchi T."/>
            <person name="Yamato K."/>
            <person name="Jenkins J."/>
            <person name="Shu S."/>
            <person name="Ishizaki K."/>
            <person name="Yamaoka S."/>
            <person name="Nishihama R."/>
            <person name="Nakamura Y."/>
            <person name="Berger F."/>
            <person name="Adam C."/>
            <person name="Aki S."/>
            <person name="Althoff F."/>
            <person name="Araki T."/>
            <person name="Arteaga-Vazquez M."/>
            <person name="Balasubrmanian S."/>
            <person name="Bauer D."/>
            <person name="Boehm C."/>
            <person name="Briginshaw L."/>
            <person name="Caballero-Perez J."/>
            <person name="Catarino B."/>
            <person name="Chen F."/>
            <person name="Chiyoda S."/>
            <person name="Chovatia M."/>
            <person name="Davies K."/>
            <person name="Delmans M."/>
            <person name="Demura T."/>
            <person name="Dierschke T."/>
            <person name="Dolan L."/>
            <person name="Dorantes-Acosta A."/>
            <person name="Eklund D."/>
            <person name="Florent S."/>
            <person name="Flores-Sandoval E."/>
            <person name="Fujiyama A."/>
            <person name="Fukuzawa H."/>
            <person name="Galik B."/>
            <person name="Grimanelli D."/>
            <person name="Grimwood J."/>
            <person name="Grossniklaus U."/>
            <person name="Hamada T."/>
            <person name="Haseloff J."/>
            <person name="Hetherington A."/>
            <person name="Higo A."/>
            <person name="Hirakawa Y."/>
            <person name="Hundley H."/>
            <person name="Ikeda Y."/>
            <person name="Inoue K."/>
            <person name="Inoue S."/>
            <person name="Ishida S."/>
            <person name="Jia Q."/>
            <person name="Kakita M."/>
            <person name="Kanazawa T."/>
            <person name="Kawai Y."/>
            <person name="Kawashima T."/>
            <person name="Kennedy M."/>
            <person name="Kinose K."/>
            <person name="Kinoshita T."/>
            <person name="Kohara Y."/>
            <person name="Koide E."/>
            <person name="Komatsu K."/>
            <person name="Kopischke S."/>
            <person name="Kubo M."/>
            <person name="Kyozuka J."/>
            <person name="Lagercrantz U."/>
            <person name="Lin S."/>
            <person name="Lindquist E."/>
            <person name="Lipzen A."/>
            <person name="Lu C."/>
            <person name="Luna E."/>
            <person name="Martienssen R."/>
            <person name="Minamino N."/>
            <person name="Mizutani M."/>
            <person name="Mizutani M."/>
            <person name="Mochizuki N."/>
            <person name="Monte I."/>
            <person name="Mosher R."/>
            <person name="Nagasaki H."/>
            <person name="Nakagami H."/>
            <person name="Naramoto S."/>
            <person name="Nishitani K."/>
            <person name="Ohtani M."/>
            <person name="Okamoto T."/>
            <person name="Okumura M."/>
            <person name="Phillips J."/>
            <person name="Pollak B."/>
            <person name="Reinders A."/>
            <person name="Roevekamp M."/>
            <person name="Sano R."/>
            <person name="Sawa S."/>
            <person name="Schmid M."/>
            <person name="Shirakawa M."/>
            <person name="Solano R."/>
            <person name="Spunde A."/>
            <person name="Suetsugu N."/>
            <person name="Sugano S."/>
            <person name="Sugiyama A."/>
            <person name="Sun R."/>
            <person name="Suzuki Y."/>
            <person name="Takenaka M."/>
            <person name="Takezawa D."/>
            <person name="Tomogane H."/>
            <person name="Tsuzuki M."/>
            <person name="Ueda T."/>
            <person name="Umeda M."/>
            <person name="Ward J."/>
            <person name="Watanabe Y."/>
            <person name="Yazaki K."/>
            <person name="Yokoyama R."/>
            <person name="Yoshitake Y."/>
            <person name="Yotsui I."/>
            <person name="Zachgo S."/>
            <person name="Schmutz J."/>
        </authorList>
    </citation>
    <scope>NUCLEOTIDE SEQUENCE [LARGE SCALE GENOMIC DNA]</scope>
    <source>
        <strain evidence="3">cv. B-3</strain>
    </source>
</reference>
<name>A0A398ALJ0_BRACM</name>
<feature type="transmembrane region" description="Helical" evidence="1">
    <location>
        <begin position="46"/>
        <end position="64"/>
    </location>
</feature>
<evidence type="ECO:0000313" key="3">
    <source>
        <dbReference type="Proteomes" id="UP000264353"/>
    </source>
</evidence>
<evidence type="ECO:0000256" key="1">
    <source>
        <dbReference type="SAM" id="Phobius"/>
    </source>
</evidence>
<keyword evidence="1" id="KW-1133">Transmembrane helix</keyword>
<dbReference type="Proteomes" id="UP000264353">
    <property type="component" value="Chromosome A1"/>
</dbReference>
<sequence length="173" mass="18751">MAKQVSFYFTRRLRFLKLKDTYLNRRTVCYLPNISSEMVKPSSAGGGTNLASCAVAAVFILFYYGNRIGFIFIPAGEIEPGQTKRMDASFSVDSFPLASSSASRVSAADFQRPGSGLVVGEESRAGSTVEIESKLEMSGRVRVLGLFTHRIAAKCNCRIAISTVDGSIVAVRC</sequence>
<keyword evidence="1" id="KW-0812">Transmembrane</keyword>
<keyword evidence="1" id="KW-0472">Membrane</keyword>
<dbReference type="AlphaFoldDB" id="A0A398ALJ0"/>
<dbReference type="EMBL" id="CM010628">
    <property type="protein sequence ID" value="RID78587.1"/>
    <property type="molecule type" value="Genomic_DNA"/>
</dbReference>
<proteinExistence type="predicted"/>
<accession>A0A398ALJ0</accession>
<gene>
    <name evidence="2" type="ORF">BRARA_A01397</name>
</gene>
<protein>
    <recommendedName>
        <fullName evidence="4">Late embryogenesis abundant protein LEA-2 subgroup domain-containing protein</fullName>
    </recommendedName>
</protein>
<evidence type="ECO:0000313" key="2">
    <source>
        <dbReference type="EMBL" id="RID78587.1"/>
    </source>
</evidence>
<evidence type="ECO:0008006" key="4">
    <source>
        <dbReference type="Google" id="ProtNLM"/>
    </source>
</evidence>
<organism evidence="2 3">
    <name type="scientific">Brassica campestris</name>
    <name type="common">Field mustard</name>
    <dbReference type="NCBI Taxonomy" id="3711"/>
    <lineage>
        <taxon>Eukaryota</taxon>
        <taxon>Viridiplantae</taxon>
        <taxon>Streptophyta</taxon>
        <taxon>Embryophyta</taxon>
        <taxon>Tracheophyta</taxon>
        <taxon>Spermatophyta</taxon>
        <taxon>Magnoliopsida</taxon>
        <taxon>eudicotyledons</taxon>
        <taxon>Gunneridae</taxon>
        <taxon>Pentapetalae</taxon>
        <taxon>rosids</taxon>
        <taxon>malvids</taxon>
        <taxon>Brassicales</taxon>
        <taxon>Brassicaceae</taxon>
        <taxon>Brassiceae</taxon>
        <taxon>Brassica</taxon>
    </lineage>
</organism>